<accession>A0A6J4IXA1</accession>
<sequence>MGQRMLTRLHLARVLAGSVLVPAACGPTSATSPASPGAAGAVAPTAAARVAPAQAGGRGCPPATRADASAALGKEAMEGEREGEDKCFFAAADTRTAPATEYVDVAVTKHTSDADARVFFEAASGRSGTEKLSGLGDAAIFTRDGDNGRVLVLKGRTSVLVAITSKVQADPRGALQQLAQAVLAKI</sequence>
<keyword evidence="1" id="KW-0732">Signal</keyword>
<organism evidence="2">
    <name type="scientific">uncultured Chloroflexota bacterium</name>
    <dbReference type="NCBI Taxonomy" id="166587"/>
    <lineage>
        <taxon>Bacteria</taxon>
        <taxon>Bacillati</taxon>
        <taxon>Chloroflexota</taxon>
        <taxon>environmental samples</taxon>
    </lineage>
</organism>
<evidence type="ECO:0000313" key="2">
    <source>
        <dbReference type="EMBL" id="CAA9263238.1"/>
    </source>
</evidence>
<name>A0A6J4IXA1_9CHLR</name>
<dbReference type="AlphaFoldDB" id="A0A6J4IXA1"/>
<evidence type="ECO:0008006" key="3">
    <source>
        <dbReference type="Google" id="ProtNLM"/>
    </source>
</evidence>
<feature type="signal peptide" evidence="1">
    <location>
        <begin position="1"/>
        <end position="23"/>
    </location>
</feature>
<gene>
    <name evidence="2" type="ORF">AVDCRST_MAG77-2709</name>
</gene>
<dbReference type="EMBL" id="CADCTC010000160">
    <property type="protein sequence ID" value="CAA9263238.1"/>
    <property type="molecule type" value="Genomic_DNA"/>
</dbReference>
<evidence type="ECO:0000256" key="1">
    <source>
        <dbReference type="SAM" id="SignalP"/>
    </source>
</evidence>
<reference evidence="2" key="1">
    <citation type="submission" date="2020-02" db="EMBL/GenBank/DDBJ databases">
        <authorList>
            <person name="Meier V. D."/>
        </authorList>
    </citation>
    <scope>NUCLEOTIDE SEQUENCE</scope>
    <source>
        <strain evidence="2">AVDCRST_MAG77</strain>
    </source>
</reference>
<feature type="chain" id="PRO_5026687044" description="DUF3558 domain-containing protein" evidence="1">
    <location>
        <begin position="24"/>
        <end position="186"/>
    </location>
</feature>
<protein>
    <recommendedName>
        <fullName evidence="3">DUF3558 domain-containing protein</fullName>
    </recommendedName>
</protein>
<proteinExistence type="predicted"/>